<dbReference type="HAMAP" id="MF_00460">
    <property type="entry name" value="UPF0125_RnfH"/>
    <property type="match status" value="1"/>
</dbReference>
<dbReference type="Proteomes" id="UP000252174">
    <property type="component" value="Unassembled WGS sequence"/>
</dbReference>
<keyword evidence="5" id="KW-1185">Reference proteome</keyword>
<dbReference type="InterPro" id="IPR005346">
    <property type="entry name" value="RnfH"/>
</dbReference>
<comment type="caution">
    <text evidence="4">The sequence shown here is derived from an EMBL/GenBank/DDBJ whole genome shotgun (WGS) entry which is preliminary data.</text>
</comment>
<accession>A0A369AUG9</accession>
<proteinExistence type="inferred from homology"/>
<gene>
    <name evidence="4" type="ORF">DFR45_102507</name>
</gene>
<dbReference type="Pfam" id="PF03658">
    <property type="entry name" value="Ub-RnfH"/>
    <property type="match status" value="1"/>
</dbReference>
<evidence type="ECO:0000256" key="1">
    <source>
        <dbReference type="ARBA" id="ARBA00010645"/>
    </source>
</evidence>
<dbReference type="Gene3D" id="3.10.20.280">
    <property type="entry name" value="RnfH-like"/>
    <property type="match status" value="1"/>
</dbReference>
<evidence type="ECO:0000313" key="4">
    <source>
        <dbReference type="EMBL" id="RCX11104.1"/>
    </source>
</evidence>
<dbReference type="InterPro" id="IPR037021">
    <property type="entry name" value="RnfH_sf"/>
</dbReference>
<name>A0A369AUG9_9BURK</name>
<dbReference type="RefSeq" id="WP_114482653.1">
    <property type="nucleotide sequence ID" value="NZ_QPJU01000002.1"/>
</dbReference>
<dbReference type="PANTHER" id="PTHR37483">
    <property type="entry name" value="UPF0125 PROTEIN RATB"/>
    <property type="match status" value="1"/>
</dbReference>
<evidence type="ECO:0000256" key="2">
    <source>
        <dbReference type="HAMAP-Rule" id="MF_00460"/>
    </source>
</evidence>
<sequence length="121" mass="12960">MADAIDAPTLIPVTVAVCLAPRRVRELELQLPAGATVADALRACGVDGAQPTGAAPAAQALDCGIWGRKVALTQPLAPFDRVEVYRPLQVDPKRARRERFERQGKRGSGLFAKRTAKTAED</sequence>
<dbReference type="AlphaFoldDB" id="A0A369AUG9"/>
<reference evidence="4 5" key="1">
    <citation type="submission" date="2018-07" db="EMBL/GenBank/DDBJ databases">
        <title>Genomic Encyclopedia of Type Strains, Phase IV (KMG-IV): sequencing the most valuable type-strain genomes for metagenomic binning, comparative biology and taxonomic classification.</title>
        <authorList>
            <person name="Goeker M."/>
        </authorList>
    </citation>
    <scope>NUCLEOTIDE SEQUENCE [LARGE SCALE GENOMIC DNA]</scope>
    <source>
        <strain evidence="4 5">DSM 100911</strain>
    </source>
</reference>
<feature type="region of interest" description="Disordered" evidence="3">
    <location>
        <begin position="95"/>
        <end position="121"/>
    </location>
</feature>
<organism evidence="4 5">
    <name type="scientific">Extensimonas vulgaris</name>
    <dbReference type="NCBI Taxonomy" id="1031594"/>
    <lineage>
        <taxon>Bacteria</taxon>
        <taxon>Pseudomonadati</taxon>
        <taxon>Pseudomonadota</taxon>
        <taxon>Betaproteobacteria</taxon>
        <taxon>Burkholderiales</taxon>
        <taxon>Comamonadaceae</taxon>
        <taxon>Extensimonas</taxon>
    </lineage>
</organism>
<evidence type="ECO:0000313" key="5">
    <source>
        <dbReference type="Proteomes" id="UP000252174"/>
    </source>
</evidence>
<dbReference type="EMBL" id="QPJU01000002">
    <property type="protein sequence ID" value="RCX11104.1"/>
    <property type="molecule type" value="Genomic_DNA"/>
</dbReference>
<dbReference type="SUPFAM" id="SSF54285">
    <property type="entry name" value="MoaD/ThiS"/>
    <property type="match status" value="1"/>
</dbReference>
<dbReference type="PANTHER" id="PTHR37483:SF1">
    <property type="entry name" value="UPF0125 PROTEIN RATB"/>
    <property type="match status" value="1"/>
</dbReference>
<protein>
    <recommendedName>
        <fullName evidence="2">UPF0125 protein DFR45_102507</fullName>
    </recommendedName>
</protein>
<comment type="similarity">
    <text evidence="1 2">Belongs to the UPF0125 (RnfH) family.</text>
</comment>
<dbReference type="OrthoDB" id="9796575at2"/>
<dbReference type="InterPro" id="IPR016155">
    <property type="entry name" value="Mopterin_synth/thiamin_S_b"/>
</dbReference>
<evidence type="ECO:0000256" key="3">
    <source>
        <dbReference type="SAM" id="MobiDB-lite"/>
    </source>
</evidence>